<dbReference type="InterPro" id="IPR047187">
    <property type="entry name" value="SF1_C_Upf1"/>
</dbReference>
<keyword evidence="14" id="KW-0347">Helicase</keyword>
<evidence type="ECO:0000256" key="22">
    <source>
        <dbReference type="ARBA" id="ARBA00047995"/>
    </source>
</evidence>
<comment type="cofactor">
    <cofactor evidence="1">
        <name>[4Fe-4S] cluster</name>
        <dbReference type="ChEBI" id="CHEBI:49883"/>
    </cofactor>
</comment>
<dbReference type="GO" id="GO:0005634">
    <property type="term" value="C:nucleus"/>
    <property type="evidence" value="ECO:0007669"/>
    <property type="project" value="UniProtKB-SubCell"/>
</dbReference>
<feature type="compositionally biased region" description="Basic and acidic residues" evidence="23">
    <location>
        <begin position="433"/>
        <end position="445"/>
    </location>
</feature>
<evidence type="ECO:0000256" key="14">
    <source>
        <dbReference type="ARBA" id="ARBA00022806"/>
    </source>
</evidence>
<dbReference type="InterPro" id="IPR014808">
    <property type="entry name" value="DNA_replication_fac_Dna2_N"/>
</dbReference>
<dbReference type="GO" id="GO:0016887">
    <property type="term" value="F:ATP hydrolysis activity"/>
    <property type="evidence" value="ECO:0007669"/>
    <property type="project" value="RHEA"/>
</dbReference>
<dbReference type="PANTHER" id="PTHR43788">
    <property type="entry name" value="DNA2/NAM7 HELICASE FAMILY MEMBER"/>
    <property type="match status" value="1"/>
</dbReference>
<feature type="domain" description="DNA2/NAM7 helicase helicase" evidence="25">
    <location>
        <begin position="712"/>
        <end position="806"/>
    </location>
</feature>
<evidence type="ECO:0000256" key="6">
    <source>
        <dbReference type="ARBA" id="ARBA00022485"/>
    </source>
</evidence>
<keyword evidence="13" id="KW-0378">Hydrolase</keyword>
<gene>
    <name evidence="27" type="ORF">CALVIDRAFT_484211</name>
</gene>
<evidence type="ECO:0000313" key="27">
    <source>
        <dbReference type="EMBL" id="KZO94575.1"/>
    </source>
</evidence>
<evidence type="ECO:0000256" key="11">
    <source>
        <dbReference type="ARBA" id="ARBA00022759"/>
    </source>
</evidence>
<keyword evidence="15" id="KW-0067">ATP-binding</keyword>
<dbReference type="Pfam" id="PF13087">
    <property type="entry name" value="AAA_12"/>
    <property type="match status" value="1"/>
</dbReference>
<evidence type="ECO:0000256" key="19">
    <source>
        <dbReference type="ARBA" id="ARBA00023204"/>
    </source>
</evidence>
<dbReference type="OrthoDB" id="6513042at2759"/>
<feature type="domain" description="DNA2/NAM7 helicase-like C-terminal" evidence="26">
    <location>
        <begin position="836"/>
        <end position="1046"/>
    </location>
</feature>
<organism evidence="27 28">
    <name type="scientific">Calocera viscosa (strain TUFC12733)</name>
    <dbReference type="NCBI Taxonomy" id="1330018"/>
    <lineage>
        <taxon>Eukaryota</taxon>
        <taxon>Fungi</taxon>
        <taxon>Dikarya</taxon>
        <taxon>Basidiomycota</taxon>
        <taxon>Agaricomycotina</taxon>
        <taxon>Dacrymycetes</taxon>
        <taxon>Dacrymycetales</taxon>
        <taxon>Dacrymycetaceae</taxon>
        <taxon>Calocera</taxon>
    </lineage>
</organism>
<dbReference type="InterPro" id="IPR050534">
    <property type="entry name" value="Coronavir_polyprotein_1ab"/>
</dbReference>
<evidence type="ECO:0000256" key="10">
    <source>
        <dbReference type="ARBA" id="ARBA00022741"/>
    </source>
</evidence>
<dbReference type="EC" id="3.6.4.12" evidence="4"/>
<keyword evidence="8" id="KW-0540">Nuclease</keyword>
<dbReference type="GO" id="GO:0043139">
    <property type="term" value="F:5'-3' DNA helicase activity"/>
    <property type="evidence" value="ECO:0007669"/>
    <property type="project" value="TreeGrafter"/>
</dbReference>
<reference evidence="27 28" key="1">
    <citation type="journal article" date="2016" name="Mol. Biol. Evol.">
        <title>Comparative Genomics of Early-Diverging Mushroom-Forming Fungi Provides Insights into the Origins of Lignocellulose Decay Capabilities.</title>
        <authorList>
            <person name="Nagy L.G."/>
            <person name="Riley R."/>
            <person name="Tritt A."/>
            <person name="Adam C."/>
            <person name="Daum C."/>
            <person name="Floudas D."/>
            <person name="Sun H."/>
            <person name="Yadav J.S."/>
            <person name="Pangilinan J."/>
            <person name="Larsson K.H."/>
            <person name="Matsuura K."/>
            <person name="Barry K."/>
            <person name="Labutti K."/>
            <person name="Kuo R."/>
            <person name="Ohm R.A."/>
            <person name="Bhattacharya S.S."/>
            <person name="Shirouzu T."/>
            <person name="Yoshinaga Y."/>
            <person name="Martin F.M."/>
            <person name="Grigoriev I.V."/>
            <person name="Hibbett D.S."/>
        </authorList>
    </citation>
    <scope>NUCLEOTIDE SEQUENCE [LARGE SCALE GENOMIC DNA]</scope>
    <source>
        <strain evidence="27 28">TUFC12733</strain>
    </source>
</reference>
<dbReference type="AlphaFoldDB" id="A0A167KEX2"/>
<feature type="region of interest" description="Disordered" evidence="23">
    <location>
        <begin position="1"/>
        <end position="60"/>
    </location>
</feature>
<keyword evidence="16" id="KW-0408">Iron</keyword>
<dbReference type="EMBL" id="KV417294">
    <property type="protein sequence ID" value="KZO94575.1"/>
    <property type="molecule type" value="Genomic_DNA"/>
</dbReference>
<evidence type="ECO:0000256" key="21">
    <source>
        <dbReference type="ARBA" id="ARBA00023268"/>
    </source>
</evidence>
<dbReference type="Pfam" id="PF08696">
    <property type="entry name" value="Dna2"/>
    <property type="match status" value="1"/>
</dbReference>
<dbReference type="InterPro" id="IPR027417">
    <property type="entry name" value="P-loop_NTPase"/>
</dbReference>
<evidence type="ECO:0000256" key="17">
    <source>
        <dbReference type="ARBA" id="ARBA00023014"/>
    </source>
</evidence>
<evidence type="ECO:0000256" key="7">
    <source>
        <dbReference type="ARBA" id="ARBA00022705"/>
    </source>
</evidence>
<dbReference type="GO" id="GO:0006260">
    <property type="term" value="P:DNA replication"/>
    <property type="evidence" value="ECO:0007669"/>
    <property type="project" value="UniProtKB-KW"/>
</dbReference>
<dbReference type="PANTHER" id="PTHR43788:SF8">
    <property type="entry name" value="DNA-BINDING PROTEIN SMUBP-2"/>
    <property type="match status" value="1"/>
</dbReference>
<dbReference type="CDD" id="cd22318">
    <property type="entry name" value="DNA2_N-like"/>
    <property type="match status" value="1"/>
</dbReference>
<proteinExistence type="inferred from homology"/>
<dbReference type="Gene3D" id="2.40.30.270">
    <property type="match status" value="1"/>
</dbReference>
<comment type="catalytic activity">
    <reaction evidence="22">
        <text>ATP + H2O = ADP + phosphate + H(+)</text>
        <dbReference type="Rhea" id="RHEA:13065"/>
        <dbReference type="ChEBI" id="CHEBI:15377"/>
        <dbReference type="ChEBI" id="CHEBI:15378"/>
        <dbReference type="ChEBI" id="CHEBI:30616"/>
        <dbReference type="ChEBI" id="CHEBI:43474"/>
        <dbReference type="ChEBI" id="CHEBI:456216"/>
        <dbReference type="EC" id="3.6.4.12"/>
    </reaction>
</comment>
<accession>A0A167KEX2</accession>
<dbReference type="GO" id="GO:0003677">
    <property type="term" value="F:DNA binding"/>
    <property type="evidence" value="ECO:0007669"/>
    <property type="project" value="UniProtKB-KW"/>
</dbReference>
<keyword evidence="28" id="KW-1185">Reference proteome</keyword>
<dbReference type="GO" id="GO:0051539">
    <property type="term" value="F:4 iron, 4 sulfur cluster binding"/>
    <property type="evidence" value="ECO:0007669"/>
    <property type="project" value="UniProtKB-KW"/>
</dbReference>
<keyword evidence="7" id="KW-0235">DNA replication</keyword>
<keyword evidence="17" id="KW-0411">Iron-sulfur</keyword>
<dbReference type="STRING" id="1330018.A0A167KEX2"/>
<dbReference type="GO" id="GO:0006281">
    <property type="term" value="P:DNA repair"/>
    <property type="evidence" value="ECO:0007669"/>
    <property type="project" value="UniProtKB-KW"/>
</dbReference>
<keyword evidence="9" id="KW-0479">Metal-binding</keyword>
<dbReference type="GO" id="GO:0046872">
    <property type="term" value="F:metal ion binding"/>
    <property type="evidence" value="ECO:0007669"/>
    <property type="project" value="UniProtKB-KW"/>
</dbReference>
<feature type="compositionally biased region" description="Acidic residues" evidence="23">
    <location>
        <begin position="446"/>
        <end position="456"/>
    </location>
</feature>
<evidence type="ECO:0000259" key="26">
    <source>
        <dbReference type="Pfam" id="PF13087"/>
    </source>
</evidence>
<dbReference type="Gene3D" id="3.90.320.10">
    <property type="match status" value="1"/>
</dbReference>
<evidence type="ECO:0000256" key="5">
    <source>
        <dbReference type="ARBA" id="ARBA00021516"/>
    </source>
</evidence>
<evidence type="ECO:0000259" key="24">
    <source>
        <dbReference type="Pfam" id="PF08696"/>
    </source>
</evidence>
<feature type="compositionally biased region" description="Basic and acidic residues" evidence="23">
    <location>
        <begin position="1"/>
        <end position="20"/>
    </location>
</feature>
<sequence>MSVDEKENVREENAPEDLSKLLEGAEGWDWNDMLSSPIKPEQKPPNAEPVQTAISQPSKSPHLPCTRCIIESVPALSSGRPALQVLTRIDHTSTRVLLLLSGDWALLPLLPGDVVNVHAPLIPPPSVHSPGMAAAVVSGAEGFIIHHPDVLLPPTMVSTASQCTRKPLVSSLLRSAPGGGDGGARAVLWGNLLHEVVQRCMTTTTTTANSPGTASSGWPPALIDEHTRTVLYSRAGVEGCFRAGVSVEEALAELRHRARGLAEFSQRFLRPVPGKEGQLTDGETWLALSRTRAVEEDVWSPSWGLKGKVDASVEVAVSAPRREAFFDKRGGTGGGGRELSKGTMPFEIKTGRASKGLEHRAQTMLYTLLLGERYGQSEITSGLLYYTQSAEVIQVDARRNELRALIMARNELAEWVMRRRRGLDVLSGRKGKGPKEHAHRERDGEATETELGDVEEAPFLPPPIDDSWACTKCYALDGCMLYRRTHDAPLSVPHDLEELYARKTSHLTPRHAAFFRTWERLISLEENDMNRFRSELWTMTAPARESAGRCFADMVLVPLREADEGLAEASGRIHRHTARFVKRLTLTQKGPETLLNGHISVGDAVVVSIDPGFLALGRGFVLSLAPESIVLGLDRAVDASALQDLPIKNKDALVWRIDKDELSSGVARLRDNLAQLFYADGDERRRALVVDLEPPIFSATPAFDPSHLSASLNAPQQAAIAKVAAAKDYALILGMPGTGKTSTIAEIIRMLVRQGKTVLLTSYTHSAVDTILLRLGEVEFDVLRLGNTDKVHPDVKKYTLGARPQATTVQQLEHQLLLPPVVATTCLSIDHPIGGLDVSLFRRLSDAHPEAVVDLTLQYRMNEDIMLLSNRLIYNDRLQCGSEEVARRSLVLKDKSPLHALHGGAPCPDCWLSALLDENCKAVFVDTDALPARDSRVGDLVQNPIEAQLVFQLTQMLMRCGVPATDIGLISLYRQQIKLLSHLFRDTPGLEILTADRSQGRDKQCIIVSMVRSNETGELGDLLKDWRRINVSFTRARAKLVIVGSRSTLGASALLKEFLELMEGKGWIYALPAGAHLRHAEQLGSQAQGESLKRVSEESEEDGDNTSVDTPAKKAKVENPTKRAILGDIINAL</sequence>
<dbReference type="FunFam" id="3.40.50.300:FF:000789">
    <property type="entry name" value="DNA replication ATP-dependent helicase/nuclease DNA2"/>
    <property type="match status" value="1"/>
</dbReference>
<keyword evidence="19" id="KW-0234">DNA repair</keyword>
<evidence type="ECO:0000256" key="2">
    <source>
        <dbReference type="ARBA" id="ARBA00004123"/>
    </source>
</evidence>
<keyword evidence="10" id="KW-0547">Nucleotide-binding</keyword>
<evidence type="ECO:0000259" key="25">
    <source>
        <dbReference type="Pfam" id="PF13086"/>
    </source>
</evidence>
<dbReference type="GO" id="GO:0004519">
    <property type="term" value="F:endonuclease activity"/>
    <property type="evidence" value="ECO:0007669"/>
    <property type="project" value="UniProtKB-KW"/>
</dbReference>
<dbReference type="CDD" id="cd18808">
    <property type="entry name" value="SF1_C_Upf1"/>
    <property type="match status" value="1"/>
</dbReference>
<evidence type="ECO:0000256" key="20">
    <source>
        <dbReference type="ARBA" id="ARBA00023242"/>
    </source>
</evidence>
<feature type="region of interest" description="Disordered" evidence="23">
    <location>
        <begin position="426"/>
        <end position="456"/>
    </location>
</feature>
<keyword evidence="21" id="KW-0511">Multifunctional enzyme</keyword>
<evidence type="ECO:0000256" key="13">
    <source>
        <dbReference type="ARBA" id="ARBA00022801"/>
    </source>
</evidence>
<dbReference type="SUPFAM" id="SSF52540">
    <property type="entry name" value="P-loop containing nucleoside triphosphate hydrolases"/>
    <property type="match status" value="1"/>
</dbReference>
<feature type="domain" description="DNA replication factor Dna2 N-terminal" evidence="24">
    <location>
        <begin position="91"/>
        <end position="315"/>
    </location>
</feature>
<keyword evidence="20" id="KW-0539">Nucleus</keyword>
<evidence type="ECO:0000313" key="28">
    <source>
        <dbReference type="Proteomes" id="UP000076738"/>
    </source>
</evidence>
<keyword evidence="18" id="KW-0238">DNA-binding</keyword>
<evidence type="ECO:0000256" key="12">
    <source>
        <dbReference type="ARBA" id="ARBA00022763"/>
    </source>
</evidence>
<evidence type="ECO:0000256" key="18">
    <source>
        <dbReference type="ARBA" id="ARBA00023125"/>
    </source>
</evidence>
<dbReference type="Gene3D" id="3.40.50.300">
    <property type="entry name" value="P-loop containing nucleotide triphosphate hydrolases"/>
    <property type="match status" value="2"/>
</dbReference>
<comment type="subcellular location">
    <subcellularLocation>
        <location evidence="2">Nucleus</location>
    </subcellularLocation>
</comment>
<evidence type="ECO:0000256" key="3">
    <source>
        <dbReference type="ARBA" id="ARBA00007913"/>
    </source>
</evidence>
<evidence type="ECO:0000256" key="4">
    <source>
        <dbReference type="ARBA" id="ARBA00012551"/>
    </source>
</evidence>
<dbReference type="InterPro" id="IPR041677">
    <property type="entry name" value="DNA2/NAM7_AAA_11"/>
</dbReference>
<evidence type="ECO:0000256" key="15">
    <source>
        <dbReference type="ARBA" id="ARBA00022840"/>
    </source>
</evidence>
<protein>
    <recommendedName>
        <fullName evidence="5">DNA replication ATP-dependent helicase/nuclease DNA2</fullName>
        <ecNumber evidence="4">3.6.4.12</ecNumber>
    </recommendedName>
</protein>
<comment type="similarity">
    <text evidence="3">Belongs to the DNA2/NAM7 helicase family.</text>
</comment>
<evidence type="ECO:0000256" key="1">
    <source>
        <dbReference type="ARBA" id="ARBA00001966"/>
    </source>
</evidence>
<dbReference type="GO" id="GO:0005524">
    <property type="term" value="F:ATP binding"/>
    <property type="evidence" value="ECO:0007669"/>
    <property type="project" value="UniProtKB-KW"/>
</dbReference>
<evidence type="ECO:0000256" key="16">
    <source>
        <dbReference type="ARBA" id="ARBA00023004"/>
    </source>
</evidence>
<dbReference type="Proteomes" id="UP000076738">
    <property type="component" value="Unassembled WGS sequence"/>
</dbReference>
<name>A0A167KEX2_CALVF</name>
<feature type="region of interest" description="Disordered" evidence="23">
    <location>
        <begin position="1083"/>
        <end position="1117"/>
    </location>
</feature>
<dbReference type="Pfam" id="PF13086">
    <property type="entry name" value="AAA_11"/>
    <property type="match status" value="1"/>
</dbReference>
<keyword evidence="12" id="KW-0227">DNA damage</keyword>
<keyword evidence="11" id="KW-0255">Endonuclease</keyword>
<evidence type="ECO:0000256" key="8">
    <source>
        <dbReference type="ARBA" id="ARBA00022722"/>
    </source>
</evidence>
<dbReference type="InterPro" id="IPR041679">
    <property type="entry name" value="DNA2/NAM7-like_C"/>
</dbReference>
<keyword evidence="6" id="KW-0004">4Fe-4S</keyword>
<evidence type="ECO:0000256" key="9">
    <source>
        <dbReference type="ARBA" id="ARBA00022723"/>
    </source>
</evidence>
<evidence type="ECO:0000256" key="23">
    <source>
        <dbReference type="SAM" id="MobiDB-lite"/>
    </source>
</evidence>
<dbReference type="InterPro" id="IPR011604">
    <property type="entry name" value="PDDEXK-like_dom_sf"/>
</dbReference>